<feature type="region of interest" description="Disordered" evidence="9">
    <location>
        <begin position="835"/>
        <end position="863"/>
    </location>
</feature>
<evidence type="ECO:0000256" key="1">
    <source>
        <dbReference type="ARBA" id="ARBA00003847"/>
    </source>
</evidence>
<accession>A0AAV6I4X4</accession>
<dbReference type="Proteomes" id="UP000823749">
    <property type="component" value="Chromosome 12"/>
</dbReference>
<comment type="similarity">
    <text evidence="2">Belongs to the V-ATPase G subunit family.</text>
</comment>
<evidence type="ECO:0000256" key="4">
    <source>
        <dbReference type="ARBA" id="ARBA00022448"/>
    </source>
</evidence>
<keyword evidence="10" id="KW-1133">Transmembrane helix</keyword>
<keyword evidence="5" id="KW-0375">Hydrogen ion transport</keyword>
<protein>
    <recommendedName>
        <fullName evidence="11">CHCH domain-containing protein</fullName>
    </recommendedName>
</protein>
<dbReference type="Pfam" id="PF03179">
    <property type="entry name" value="V-ATPase_G"/>
    <property type="match status" value="1"/>
</dbReference>
<dbReference type="GO" id="GO:0016471">
    <property type="term" value="C:vacuolar proton-transporting V-type ATPase complex"/>
    <property type="evidence" value="ECO:0007669"/>
    <property type="project" value="InterPro"/>
</dbReference>
<dbReference type="AlphaFoldDB" id="A0AAV6I4X4"/>
<sequence>MKKMEGSESIDEAYRPLPCLYLAFTSIWFVSTFFWTFNTYKNRHFQVYSSSYITQLPLSFFFFAFVFYQLSMYLSACCYNLLSLVGHFYGLEQANKLQWTLAFVPLIKALQLTLSFLFWYSCFNLQTCSLWMSFGAYITGVLFQTASFVSFLLISHGYCIMCERLTVSERRTTAALGCAFYLTLVGYRASVPYSSILLLLNYSVSFYLIFHHIYRNLLVLREQLTFIEDEDVHLMHAAVYAKYVMFKKFQAAMQIIAVAETAICIDMSGSLENYWLRLLVRELAQLCIFLYIGWTFRSQDLAPHFSVMPTLKSKGQAKVPPVYSIEMDAATFKGFSSNEWHIGVYRNRGIKAKKISARVSKFTDLIQHVAANCLLHPLSAGRQQPDEISDNDLPTDRPEKLSRSASFREESGDEEEEVRWAQLLLLRRRIPVPARDGLRDSLTTASTSIRASTSRRLTRRLRCRRSRCSRLVEGLGLVLADWLALCWWRWVASFVIICKRIQNWAGLEEAHSVTGPKAQIRVPFFILLLPSRSASLENTQAAIEELKKKDYALFFCHIFGINFEIFPGGAFGGNRGARPVPPEKGVFPLDHMRLCDLEKKEYISCLKSAGHKSDKCRNFSKKYLECRMEKNLMAKQDMSELGFGREGDVEASEEKKEGMIARENLLDSLSDIKEGTRESHKSEHVSQELFAHLTHVTWPPCRYKLQECSCLVFFSMESNRGQNGIQLLLAAEQEAQRIVNAARAGGAFGGNRGARPVPPEKGVFPLDHMRLCDLEKKEYISCLKSAGHNSDKCRNFSKKYLECRMEKLGKEKVAPVGTASCRAEGRNLMAKQDMSELGFGREGDVEASEEKKEGNDRMESNRGQNGIQLLLAAEQEAQRIVNAARAAKLARLKQAKEEAEKEIAEFRAQMDAQFQRKVSESSGDSGANVKRLEKETEGKIHHLKKEAGRISQDVVQMLLRQVTTVKN</sequence>
<evidence type="ECO:0000256" key="6">
    <source>
        <dbReference type="ARBA" id="ARBA00023065"/>
    </source>
</evidence>
<feature type="region of interest" description="Disordered" evidence="9">
    <location>
        <begin position="381"/>
        <end position="410"/>
    </location>
</feature>
<feature type="compositionally biased region" description="Basic and acidic residues" evidence="9">
    <location>
        <begin position="839"/>
        <end position="860"/>
    </location>
</feature>
<dbReference type="EMBL" id="JACTNZ010000012">
    <property type="protein sequence ID" value="KAG5523462.1"/>
    <property type="molecule type" value="Genomic_DNA"/>
</dbReference>
<evidence type="ECO:0000256" key="9">
    <source>
        <dbReference type="SAM" id="MobiDB-lite"/>
    </source>
</evidence>
<feature type="compositionally biased region" description="Basic and acidic residues" evidence="9">
    <location>
        <begin position="394"/>
        <end position="410"/>
    </location>
</feature>
<evidence type="ECO:0000256" key="2">
    <source>
        <dbReference type="ARBA" id="ARBA00010066"/>
    </source>
</evidence>
<name>A0AAV6I4X4_9ERIC</name>
<evidence type="ECO:0000259" key="11">
    <source>
        <dbReference type="Pfam" id="PF06747"/>
    </source>
</evidence>
<gene>
    <name evidence="12" type="ORF">RHGRI_035315</name>
</gene>
<evidence type="ECO:0000256" key="10">
    <source>
        <dbReference type="SAM" id="Phobius"/>
    </source>
</evidence>
<evidence type="ECO:0000256" key="8">
    <source>
        <dbReference type="SAM" id="Coils"/>
    </source>
</evidence>
<feature type="region of interest" description="Disordered" evidence="9">
    <location>
        <begin position="916"/>
        <end position="939"/>
    </location>
</feature>
<dbReference type="PANTHER" id="PTHR36329:SF1">
    <property type="entry name" value="TRANSMEMBRANE PROTEIN"/>
    <property type="match status" value="1"/>
</dbReference>
<evidence type="ECO:0000256" key="3">
    <source>
        <dbReference type="ARBA" id="ARBA00011196"/>
    </source>
</evidence>
<keyword evidence="13" id="KW-1185">Reference proteome</keyword>
<dbReference type="Gene3D" id="1.20.5.2950">
    <property type="match status" value="1"/>
</dbReference>
<dbReference type="InterPro" id="IPR010625">
    <property type="entry name" value="CHCH"/>
</dbReference>
<dbReference type="InterPro" id="IPR005124">
    <property type="entry name" value="V-ATPase_G"/>
</dbReference>
<feature type="domain" description="CHCH" evidence="11">
    <location>
        <begin position="772"/>
        <end position="806"/>
    </location>
</feature>
<feature type="compositionally biased region" description="Basic and acidic residues" evidence="9">
    <location>
        <begin position="930"/>
        <end position="939"/>
    </location>
</feature>
<feature type="transmembrane region" description="Helical" evidence="10">
    <location>
        <begin position="97"/>
        <end position="121"/>
    </location>
</feature>
<evidence type="ECO:0000256" key="5">
    <source>
        <dbReference type="ARBA" id="ARBA00022781"/>
    </source>
</evidence>
<keyword evidence="4" id="KW-0813">Transport</keyword>
<keyword evidence="7" id="KW-1015">Disulfide bond</keyword>
<feature type="transmembrane region" description="Helical" evidence="10">
    <location>
        <begin position="141"/>
        <end position="161"/>
    </location>
</feature>
<evidence type="ECO:0000313" key="12">
    <source>
        <dbReference type="EMBL" id="KAG5523462.1"/>
    </source>
</evidence>
<keyword evidence="6" id="KW-0406">Ion transport</keyword>
<feature type="transmembrane region" description="Helical" evidence="10">
    <location>
        <begin position="196"/>
        <end position="214"/>
    </location>
</feature>
<dbReference type="PROSITE" id="PS51808">
    <property type="entry name" value="CHCH"/>
    <property type="match status" value="2"/>
</dbReference>
<comment type="subunit">
    <text evidence="3">V-ATPase is a heteromultimeric enzyme composed of a peripheral catalytic V1 complex (components A to H) attached to an integral membrane V0 proton pore complex (components: a, c, c', c'' and d).</text>
</comment>
<evidence type="ECO:0000256" key="7">
    <source>
        <dbReference type="ARBA" id="ARBA00023157"/>
    </source>
</evidence>
<dbReference type="GO" id="GO:0046961">
    <property type="term" value="F:proton-transporting ATPase activity, rotational mechanism"/>
    <property type="evidence" value="ECO:0007669"/>
    <property type="project" value="InterPro"/>
</dbReference>
<comment type="caution">
    <text evidence="12">The sequence shown here is derived from an EMBL/GenBank/DDBJ whole genome shotgun (WGS) entry which is preliminary data.</text>
</comment>
<feature type="coiled-coil region" evidence="8">
    <location>
        <begin position="882"/>
        <end position="916"/>
    </location>
</feature>
<evidence type="ECO:0000313" key="13">
    <source>
        <dbReference type="Proteomes" id="UP000823749"/>
    </source>
</evidence>
<reference evidence="12" key="1">
    <citation type="submission" date="2020-08" db="EMBL/GenBank/DDBJ databases">
        <title>Plant Genome Project.</title>
        <authorList>
            <person name="Zhang R.-G."/>
        </authorList>
    </citation>
    <scope>NUCLEOTIDE SEQUENCE</scope>
    <source>
        <strain evidence="12">WSP0</strain>
        <tissue evidence="12">Leaf</tissue>
    </source>
</reference>
<keyword evidence="10" id="KW-0812">Transmembrane</keyword>
<dbReference type="Gene3D" id="1.20.5.620">
    <property type="entry name" value="F1F0 ATP synthase subunit B, membrane domain"/>
    <property type="match status" value="1"/>
</dbReference>
<dbReference type="FunFam" id="1.20.5.2950:FF:000001">
    <property type="entry name" value="V-type proton ATPase subunit G"/>
    <property type="match status" value="1"/>
</dbReference>
<proteinExistence type="inferred from homology"/>
<dbReference type="PANTHER" id="PTHR36329">
    <property type="entry name" value="TRANSMEMBRANE PROTEIN"/>
    <property type="match status" value="1"/>
</dbReference>
<keyword evidence="10" id="KW-0472">Membrane</keyword>
<dbReference type="NCBIfam" id="TIGR01147">
    <property type="entry name" value="V_ATP_synt_G"/>
    <property type="match status" value="1"/>
</dbReference>
<comment type="function">
    <text evidence="1">Catalytic subunit of the peripheral V1 complex of vacuolar ATPase (V-ATPase). V-ATPase is responsible for acidifying a variety of intracellular compartments in eukaryotic cells.</text>
</comment>
<feature type="transmembrane region" description="Helical" evidence="10">
    <location>
        <begin position="471"/>
        <end position="490"/>
    </location>
</feature>
<feature type="transmembrane region" description="Helical" evidence="10">
    <location>
        <begin position="60"/>
        <end position="85"/>
    </location>
</feature>
<organism evidence="12 13">
    <name type="scientific">Rhododendron griersonianum</name>
    <dbReference type="NCBI Taxonomy" id="479676"/>
    <lineage>
        <taxon>Eukaryota</taxon>
        <taxon>Viridiplantae</taxon>
        <taxon>Streptophyta</taxon>
        <taxon>Embryophyta</taxon>
        <taxon>Tracheophyta</taxon>
        <taxon>Spermatophyta</taxon>
        <taxon>Magnoliopsida</taxon>
        <taxon>eudicotyledons</taxon>
        <taxon>Gunneridae</taxon>
        <taxon>Pentapetalae</taxon>
        <taxon>asterids</taxon>
        <taxon>Ericales</taxon>
        <taxon>Ericaceae</taxon>
        <taxon>Ericoideae</taxon>
        <taxon>Rhodoreae</taxon>
        <taxon>Rhododendron</taxon>
    </lineage>
</organism>
<feature type="domain" description="CHCH" evidence="11">
    <location>
        <begin position="595"/>
        <end position="629"/>
    </location>
</feature>
<keyword evidence="8" id="KW-0175">Coiled coil</keyword>
<dbReference type="Pfam" id="PF06747">
    <property type="entry name" value="CHCH"/>
    <property type="match status" value="2"/>
</dbReference>
<feature type="transmembrane region" description="Helical" evidence="10">
    <location>
        <begin position="20"/>
        <end position="40"/>
    </location>
</feature>